<sequence>MMVLLELMKAVLTVKKKAMRREIKLLTEENQQLRRYTLLASIGILLSMMIGLVRMVKKIS</sequence>
<keyword evidence="1" id="KW-0175">Coiled coil</keyword>
<evidence type="ECO:0000313" key="3">
    <source>
        <dbReference type="EMBL" id="OYS91769.1"/>
    </source>
</evidence>
<evidence type="ECO:0000313" key="4">
    <source>
        <dbReference type="Proteomes" id="UP000216681"/>
    </source>
</evidence>
<protein>
    <recommendedName>
        <fullName evidence="5">Holin-like toxin</fullName>
    </recommendedName>
</protein>
<comment type="caution">
    <text evidence="3">The sequence shown here is derived from an EMBL/GenBank/DDBJ whole genome shotgun (WGS) entry which is preliminary data.</text>
</comment>
<name>A0AB73PDH7_LIMRT</name>
<proteinExistence type="predicted"/>
<evidence type="ECO:0000256" key="1">
    <source>
        <dbReference type="SAM" id="Coils"/>
    </source>
</evidence>
<reference evidence="3 4" key="2">
    <citation type="submission" date="2017-09" db="EMBL/GenBank/DDBJ databases">
        <title>Tripartite evolution among Lactobacillus johnsonii, Lactobacillus taiwanensis, Lactobacillus reuteri and their rodent host.</title>
        <authorList>
            <person name="Wang T."/>
            <person name="Knowles S."/>
            <person name="Cheng C."/>
        </authorList>
    </citation>
    <scope>NUCLEOTIDE SEQUENCE [LARGE SCALE GENOMIC DNA]</scope>
    <source>
        <strain evidence="3 4">105n</strain>
    </source>
</reference>
<dbReference type="EMBL" id="NGPX01000100">
    <property type="protein sequence ID" value="OYS91769.1"/>
    <property type="molecule type" value="Genomic_DNA"/>
</dbReference>
<evidence type="ECO:0008006" key="5">
    <source>
        <dbReference type="Google" id="ProtNLM"/>
    </source>
</evidence>
<evidence type="ECO:0000256" key="2">
    <source>
        <dbReference type="SAM" id="Phobius"/>
    </source>
</evidence>
<gene>
    <name evidence="3" type="ORF">CBG15_10835</name>
</gene>
<keyword evidence="2" id="KW-0472">Membrane</keyword>
<keyword evidence="2" id="KW-0812">Transmembrane</keyword>
<keyword evidence="2" id="KW-1133">Transmembrane helix</keyword>
<organism evidence="3 4">
    <name type="scientific">Limosilactobacillus reuteri</name>
    <name type="common">Lactobacillus reuteri</name>
    <dbReference type="NCBI Taxonomy" id="1598"/>
    <lineage>
        <taxon>Bacteria</taxon>
        <taxon>Bacillati</taxon>
        <taxon>Bacillota</taxon>
        <taxon>Bacilli</taxon>
        <taxon>Lactobacillales</taxon>
        <taxon>Lactobacillaceae</taxon>
        <taxon>Limosilactobacillus</taxon>
    </lineage>
</organism>
<feature type="transmembrane region" description="Helical" evidence="2">
    <location>
        <begin position="36"/>
        <end position="56"/>
    </location>
</feature>
<feature type="coiled-coil region" evidence="1">
    <location>
        <begin position="9"/>
        <end position="36"/>
    </location>
</feature>
<dbReference type="AlphaFoldDB" id="A0AB73PDH7"/>
<dbReference type="Proteomes" id="UP000216681">
    <property type="component" value="Unassembled WGS sequence"/>
</dbReference>
<reference evidence="3 4" key="1">
    <citation type="submission" date="2017-05" db="EMBL/GenBank/DDBJ databases">
        <authorList>
            <person name="Lin X.B."/>
            <person name="Stothard P."/>
            <person name="Tasseva G."/>
            <person name="Walter J."/>
        </authorList>
    </citation>
    <scope>NUCLEOTIDE SEQUENCE [LARGE SCALE GENOMIC DNA]</scope>
    <source>
        <strain evidence="3 4">105n</strain>
    </source>
</reference>
<accession>A0AB73PDH7</accession>